<evidence type="ECO:0000256" key="1">
    <source>
        <dbReference type="ARBA" id="ARBA00022980"/>
    </source>
</evidence>
<evidence type="ECO:0000313" key="4">
    <source>
        <dbReference type="EMBL" id="KAL3096585.1"/>
    </source>
</evidence>
<evidence type="ECO:0000259" key="3">
    <source>
        <dbReference type="PROSITE" id="PS51459"/>
    </source>
</evidence>
<reference evidence="4 5" key="1">
    <citation type="submission" date="2024-10" db="EMBL/GenBank/DDBJ databases">
        <authorList>
            <person name="Kim D."/>
        </authorList>
    </citation>
    <scope>NUCLEOTIDE SEQUENCE [LARGE SCALE GENOMIC DNA]</scope>
    <source>
        <strain evidence="4">Taebaek</strain>
    </source>
</reference>
<organism evidence="4 5">
    <name type="scientific">Heterodera schachtii</name>
    <name type="common">Sugarbeet cyst nematode worm</name>
    <name type="synonym">Tylenchus schachtii</name>
    <dbReference type="NCBI Taxonomy" id="97005"/>
    <lineage>
        <taxon>Eukaryota</taxon>
        <taxon>Metazoa</taxon>
        <taxon>Ecdysozoa</taxon>
        <taxon>Nematoda</taxon>
        <taxon>Chromadorea</taxon>
        <taxon>Rhabditida</taxon>
        <taxon>Tylenchina</taxon>
        <taxon>Tylenchomorpha</taxon>
        <taxon>Tylenchoidea</taxon>
        <taxon>Heteroderidae</taxon>
        <taxon>Heteroderinae</taxon>
        <taxon>Heterodera</taxon>
    </lineage>
</organism>
<protein>
    <recommendedName>
        <fullName evidence="3">Fido domain-containing protein</fullName>
    </recommendedName>
</protein>
<accession>A0ABD2K106</accession>
<dbReference type="Gene3D" id="3.40.50.10490">
    <property type="entry name" value="Glucose-6-phosphate isomerase like protein, domain 1"/>
    <property type="match status" value="1"/>
</dbReference>
<sequence>MSSSFDVFKLTDGDAMKFLVSESHIGTKKMDYQMEHNVWKRRSDGLFFDLCTINLKKCIHIINIRKTCEKLLFAVRAIAAIENPSDVVVVVSAQPYAQRAVLKVEGNPFTPPIVGHFTPSSLTNQIQKNFKEKEGEADIAVNEGDWGDTDDMETMGGDFPGVQAQARSAVSLRRLRRHSRFSSTNRCRLSKVVAFFEKERGVTCTRASNAYGIDEKGTCFVCAVYDPNAFAADDFYDALAEMVLDMHKDIMCATNPLIAGDLRLTEIDVRDHSGVSAEEVPAKMAEFVAWFNSHEHTTDLLSLTAEVHYRLTFIHPSLAATGAVLDFHLILYWP</sequence>
<keyword evidence="5" id="KW-1185">Reference proteome</keyword>
<dbReference type="InterPro" id="IPR005707">
    <property type="entry name" value="Ribosomal_uS2_euk/arc"/>
</dbReference>
<dbReference type="InterPro" id="IPR018130">
    <property type="entry name" value="Ribosomal_uS2_CS"/>
</dbReference>
<dbReference type="Gene3D" id="1.10.3290.10">
    <property type="entry name" value="Fido-like domain"/>
    <property type="match status" value="1"/>
</dbReference>
<feature type="domain" description="Fido" evidence="3">
    <location>
        <begin position="238"/>
        <end position="334"/>
    </location>
</feature>
<dbReference type="PROSITE" id="PS00962">
    <property type="entry name" value="RIBOSOMAL_S2_1"/>
    <property type="match status" value="1"/>
</dbReference>
<dbReference type="Pfam" id="PF02661">
    <property type="entry name" value="Fic"/>
    <property type="match status" value="1"/>
</dbReference>
<dbReference type="PROSITE" id="PS51459">
    <property type="entry name" value="FIDO"/>
    <property type="match status" value="1"/>
</dbReference>
<proteinExistence type="predicted"/>
<dbReference type="Proteomes" id="UP001620645">
    <property type="component" value="Unassembled WGS sequence"/>
</dbReference>
<dbReference type="GO" id="GO:1990904">
    <property type="term" value="C:ribonucleoprotein complex"/>
    <property type="evidence" value="ECO:0007669"/>
    <property type="project" value="UniProtKB-KW"/>
</dbReference>
<keyword evidence="1" id="KW-0689">Ribosomal protein</keyword>
<dbReference type="InterPro" id="IPR023591">
    <property type="entry name" value="Ribosomal_uS2_flav_dom_sf"/>
</dbReference>
<dbReference type="EMBL" id="JBICCN010000063">
    <property type="protein sequence ID" value="KAL3096585.1"/>
    <property type="molecule type" value="Genomic_DNA"/>
</dbReference>
<dbReference type="SUPFAM" id="SSF52313">
    <property type="entry name" value="Ribosomal protein S2"/>
    <property type="match status" value="1"/>
</dbReference>
<keyword evidence="2" id="KW-0687">Ribonucleoprotein</keyword>
<gene>
    <name evidence="4" type="ORF">niasHS_004957</name>
</gene>
<dbReference type="AlphaFoldDB" id="A0ABD2K106"/>
<evidence type="ECO:0000256" key="2">
    <source>
        <dbReference type="ARBA" id="ARBA00023274"/>
    </source>
</evidence>
<dbReference type="GO" id="GO:0005840">
    <property type="term" value="C:ribosome"/>
    <property type="evidence" value="ECO:0007669"/>
    <property type="project" value="UniProtKB-KW"/>
</dbReference>
<dbReference type="PANTHER" id="PTHR11489">
    <property type="entry name" value="40S RIBOSOMAL PROTEIN SA"/>
    <property type="match status" value="1"/>
</dbReference>
<dbReference type="SUPFAM" id="SSF140931">
    <property type="entry name" value="Fic-like"/>
    <property type="match status" value="1"/>
</dbReference>
<evidence type="ECO:0000313" key="5">
    <source>
        <dbReference type="Proteomes" id="UP001620645"/>
    </source>
</evidence>
<dbReference type="InterPro" id="IPR036597">
    <property type="entry name" value="Fido-like_dom_sf"/>
</dbReference>
<name>A0ABD2K106_HETSC</name>
<dbReference type="InterPro" id="IPR003812">
    <property type="entry name" value="Fido"/>
</dbReference>
<comment type="caution">
    <text evidence="4">The sequence shown here is derived from an EMBL/GenBank/DDBJ whole genome shotgun (WGS) entry which is preliminary data.</text>
</comment>